<name>A0ABD1DZU3_HYPHA</name>
<dbReference type="Proteomes" id="UP001566132">
    <property type="component" value="Unassembled WGS sequence"/>
</dbReference>
<proteinExistence type="predicted"/>
<keyword evidence="2" id="KW-1185">Reference proteome</keyword>
<evidence type="ECO:0000313" key="1">
    <source>
        <dbReference type="EMBL" id="KAL1487923.1"/>
    </source>
</evidence>
<organism evidence="1 2">
    <name type="scientific">Hypothenemus hampei</name>
    <name type="common">Coffee berry borer</name>
    <dbReference type="NCBI Taxonomy" id="57062"/>
    <lineage>
        <taxon>Eukaryota</taxon>
        <taxon>Metazoa</taxon>
        <taxon>Ecdysozoa</taxon>
        <taxon>Arthropoda</taxon>
        <taxon>Hexapoda</taxon>
        <taxon>Insecta</taxon>
        <taxon>Pterygota</taxon>
        <taxon>Neoptera</taxon>
        <taxon>Endopterygota</taxon>
        <taxon>Coleoptera</taxon>
        <taxon>Polyphaga</taxon>
        <taxon>Cucujiformia</taxon>
        <taxon>Curculionidae</taxon>
        <taxon>Scolytinae</taxon>
        <taxon>Hypothenemus</taxon>
    </lineage>
</organism>
<evidence type="ECO:0000313" key="2">
    <source>
        <dbReference type="Proteomes" id="UP001566132"/>
    </source>
</evidence>
<sequence>MEEISNIDSELNVTESEISKESVSRKDFDAAVFQYYDKANPSNRAQHWTKSRILDVIQTVEEYKTASSSGMKRSNIHYNRSRLYDIMEVGAEKFLILKRKTLQSPTIQIYRVTKKGKHLLNII</sequence>
<dbReference type="AlphaFoldDB" id="A0ABD1DZU3"/>
<accession>A0ABD1DZU3</accession>
<comment type="caution">
    <text evidence="1">The sequence shown here is derived from an EMBL/GenBank/DDBJ whole genome shotgun (WGS) entry which is preliminary data.</text>
</comment>
<reference evidence="1 2" key="1">
    <citation type="submission" date="2024-05" db="EMBL/GenBank/DDBJ databases">
        <title>Genetic variation in Jamaican populations of the coffee berry borer (Hypothenemus hampei).</title>
        <authorList>
            <person name="Errbii M."/>
            <person name="Myrie A."/>
        </authorList>
    </citation>
    <scope>NUCLEOTIDE SEQUENCE [LARGE SCALE GENOMIC DNA]</scope>
    <source>
        <strain evidence="1">JA-Hopewell-2020-01-JO</strain>
        <tissue evidence="1">Whole body</tissue>
    </source>
</reference>
<protein>
    <submittedName>
        <fullName evidence="1">Uncharacterized protein</fullName>
    </submittedName>
</protein>
<dbReference type="EMBL" id="JBDJPC010000016">
    <property type="protein sequence ID" value="KAL1487923.1"/>
    <property type="molecule type" value="Genomic_DNA"/>
</dbReference>
<gene>
    <name evidence="1" type="ORF">ABEB36_015308</name>
</gene>